<dbReference type="Proteomes" id="UP000003340">
    <property type="component" value="Unassembled WGS sequence"/>
</dbReference>
<evidence type="ECO:0000313" key="5">
    <source>
        <dbReference type="EMBL" id="EEG28715.1"/>
    </source>
</evidence>
<gene>
    <name evidence="5" type="ORF">CLOSTMETH_03614</name>
</gene>
<keyword evidence="6" id="KW-1185">Reference proteome</keyword>
<reference evidence="5 6" key="1">
    <citation type="submission" date="2009-01" db="EMBL/GenBank/DDBJ databases">
        <authorList>
            <person name="Fulton L."/>
            <person name="Clifton S."/>
            <person name="Fulton B."/>
            <person name="Xu J."/>
            <person name="Minx P."/>
            <person name="Pepin K.H."/>
            <person name="Johnson M."/>
            <person name="Bhonagiri V."/>
            <person name="Nash W.E."/>
            <person name="Mardis E.R."/>
            <person name="Wilson R.K."/>
        </authorList>
    </citation>
    <scope>NUCLEOTIDE SEQUENCE [LARGE SCALE GENOMIC DNA]</scope>
    <source>
        <strain evidence="5 6">DSM 5476</strain>
    </source>
</reference>
<dbReference type="eggNOG" id="COG0204">
    <property type="taxonomic scope" value="Bacteria"/>
</dbReference>
<feature type="transmembrane region" description="Helical" evidence="3">
    <location>
        <begin position="21"/>
        <end position="38"/>
    </location>
</feature>
<reference evidence="5 6" key="2">
    <citation type="submission" date="2009-02" db="EMBL/GenBank/DDBJ databases">
        <title>Draft genome sequence of Clostridium methylpentosum (DSM 5476).</title>
        <authorList>
            <person name="Sudarsanam P."/>
            <person name="Ley R."/>
            <person name="Guruge J."/>
            <person name="Turnbaugh P.J."/>
            <person name="Mahowald M."/>
            <person name="Liep D."/>
            <person name="Gordon J."/>
        </authorList>
    </citation>
    <scope>NUCLEOTIDE SEQUENCE [LARGE SCALE GENOMIC DNA]</scope>
    <source>
        <strain evidence="5 6">DSM 5476</strain>
    </source>
</reference>
<dbReference type="Pfam" id="PF01553">
    <property type="entry name" value="Acyltransferase"/>
    <property type="match status" value="1"/>
</dbReference>
<evidence type="ECO:0000256" key="1">
    <source>
        <dbReference type="ARBA" id="ARBA00022679"/>
    </source>
</evidence>
<evidence type="ECO:0000259" key="4">
    <source>
        <dbReference type="SMART" id="SM00563"/>
    </source>
</evidence>
<dbReference type="HOGENOM" id="CLU_095964_0_0_9"/>
<sequence>MRKVVLDEAYSFWPTNRIHRFFSALLLQFALAVLGVHHRLFFGLRVRGVERLKTLEGGFVTVCNHICMLDCAMVACLLSPRRSWYPTLKDNLEMPFVRHLIRMLGGLPIPETPKSLHALWEKLGEQLDAGEVVHFFPEGELIPYAEGIRPFERGAFALACAHGVPVVPLVLTTRKNTGLQKLFRRRPSLTLSVLEPAWPTGDSRTDAVRLMHRCRAQMQKQAGGKSREAS</sequence>
<dbReference type="InterPro" id="IPR002123">
    <property type="entry name" value="Plipid/glycerol_acylTrfase"/>
</dbReference>
<dbReference type="STRING" id="537013.CLOSTMETH_03614"/>
<dbReference type="GO" id="GO:0006654">
    <property type="term" value="P:phosphatidic acid biosynthetic process"/>
    <property type="evidence" value="ECO:0007669"/>
    <property type="project" value="TreeGrafter"/>
</dbReference>
<dbReference type="SUPFAM" id="SSF69593">
    <property type="entry name" value="Glycerol-3-phosphate (1)-acyltransferase"/>
    <property type="match status" value="1"/>
</dbReference>
<proteinExistence type="predicted"/>
<keyword evidence="3" id="KW-1133">Transmembrane helix</keyword>
<keyword evidence="1 5" id="KW-0808">Transferase</keyword>
<keyword evidence="2 5" id="KW-0012">Acyltransferase</keyword>
<name>C0EIB9_9FIRM</name>
<evidence type="ECO:0000313" key="6">
    <source>
        <dbReference type="Proteomes" id="UP000003340"/>
    </source>
</evidence>
<dbReference type="SMART" id="SM00563">
    <property type="entry name" value="PlsC"/>
    <property type="match status" value="1"/>
</dbReference>
<feature type="domain" description="Phospholipid/glycerol acyltransferase" evidence="4">
    <location>
        <begin position="59"/>
        <end position="174"/>
    </location>
</feature>
<dbReference type="GO" id="GO:0003841">
    <property type="term" value="F:1-acylglycerol-3-phosphate O-acyltransferase activity"/>
    <property type="evidence" value="ECO:0007669"/>
    <property type="project" value="TreeGrafter"/>
</dbReference>
<keyword evidence="3" id="KW-0472">Membrane</keyword>
<dbReference type="AlphaFoldDB" id="C0EIB9"/>
<evidence type="ECO:0000256" key="2">
    <source>
        <dbReference type="ARBA" id="ARBA00023315"/>
    </source>
</evidence>
<keyword evidence="3" id="KW-0812">Transmembrane</keyword>
<evidence type="ECO:0000256" key="3">
    <source>
        <dbReference type="SAM" id="Phobius"/>
    </source>
</evidence>
<protein>
    <submittedName>
        <fullName evidence="5">Acyltransferase</fullName>
    </submittedName>
</protein>
<comment type="caution">
    <text evidence="5">The sequence shown here is derived from an EMBL/GenBank/DDBJ whole genome shotgun (WGS) entry which is preliminary data.</text>
</comment>
<dbReference type="PANTHER" id="PTHR10434:SF11">
    <property type="entry name" value="1-ACYL-SN-GLYCEROL-3-PHOSPHATE ACYLTRANSFERASE"/>
    <property type="match status" value="1"/>
</dbReference>
<dbReference type="CDD" id="cd07989">
    <property type="entry name" value="LPLAT_AGPAT-like"/>
    <property type="match status" value="1"/>
</dbReference>
<accession>C0EIB9</accession>
<dbReference type="EMBL" id="ACEC01000126">
    <property type="protein sequence ID" value="EEG28715.1"/>
    <property type="molecule type" value="Genomic_DNA"/>
</dbReference>
<organism evidence="5 6">
    <name type="scientific">[Clostridium] methylpentosum DSM 5476</name>
    <dbReference type="NCBI Taxonomy" id="537013"/>
    <lineage>
        <taxon>Bacteria</taxon>
        <taxon>Bacillati</taxon>
        <taxon>Bacillota</taxon>
        <taxon>Clostridia</taxon>
        <taxon>Eubacteriales</taxon>
        <taxon>Oscillospiraceae</taxon>
        <taxon>Oscillospiraceae incertae sedis</taxon>
    </lineage>
</organism>
<dbReference type="PANTHER" id="PTHR10434">
    <property type="entry name" value="1-ACYL-SN-GLYCEROL-3-PHOSPHATE ACYLTRANSFERASE"/>
    <property type="match status" value="1"/>
</dbReference>